<dbReference type="InterPro" id="IPR011889">
    <property type="entry name" value="Liste_lipo_26"/>
</dbReference>
<evidence type="ECO:0000313" key="5">
    <source>
        <dbReference type="EMBL" id="QMS98138.1"/>
    </source>
</evidence>
<dbReference type="KEGG" id="cbau:H1R16_10615"/>
<dbReference type="Proteomes" id="UP000539710">
    <property type="component" value="Unassembled WGS sequence"/>
</dbReference>
<evidence type="ECO:0000259" key="3">
    <source>
        <dbReference type="Pfam" id="PF18962"/>
    </source>
</evidence>
<feature type="domain" description="Secretion system C-terminal sorting" evidence="3">
    <location>
        <begin position="395"/>
        <end position="461"/>
    </location>
</feature>
<keyword evidence="1 2" id="KW-0732">Signal</keyword>
<dbReference type="EMBL" id="JACEUX010000001">
    <property type="protein sequence ID" value="MBA5246496.1"/>
    <property type="molecule type" value="Genomic_DNA"/>
</dbReference>
<evidence type="ECO:0000313" key="7">
    <source>
        <dbReference type="Proteomes" id="UP000539710"/>
    </source>
</evidence>
<evidence type="ECO:0000256" key="1">
    <source>
        <dbReference type="ARBA" id="ARBA00022729"/>
    </source>
</evidence>
<gene>
    <name evidence="5" type="ORF">H1R16_10615</name>
    <name evidence="4" type="ORF">H2507_04850</name>
</gene>
<dbReference type="Pfam" id="PF03382">
    <property type="entry name" value="DUF285"/>
    <property type="match status" value="1"/>
</dbReference>
<dbReference type="EMBL" id="CP059472">
    <property type="protein sequence ID" value="QMS98138.1"/>
    <property type="molecule type" value="Genomic_DNA"/>
</dbReference>
<reference evidence="5 6" key="1">
    <citation type="submission" date="2020-07" db="EMBL/GenBank/DDBJ databases">
        <title>Chryseobacterium sp.cx-624.</title>
        <authorList>
            <person name="Yang C."/>
        </authorList>
    </citation>
    <scope>NUCLEOTIDE SEQUENCE [LARGE SCALE GENOMIC DNA]</scope>
    <source>
        <strain evidence="6">cx-624</strain>
        <strain evidence="5">Cx-624</strain>
    </source>
</reference>
<dbReference type="Proteomes" id="UP000515349">
    <property type="component" value="Chromosome"/>
</dbReference>
<organism evidence="5 6">
    <name type="scientific">Marnyiella aurantia</name>
    <dbReference type="NCBI Taxonomy" id="2758037"/>
    <lineage>
        <taxon>Bacteria</taxon>
        <taxon>Pseudomonadati</taxon>
        <taxon>Bacteroidota</taxon>
        <taxon>Flavobacteriia</taxon>
        <taxon>Flavobacteriales</taxon>
        <taxon>Weeksellaceae</taxon>
        <taxon>Marnyiella</taxon>
    </lineage>
</organism>
<name>A0A7D7LRH1_9FLAO</name>
<dbReference type="Pfam" id="PF18962">
    <property type="entry name" value="Por_Secre_tail"/>
    <property type="match status" value="1"/>
</dbReference>
<reference evidence="4" key="3">
    <citation type="submission" date="2020-07" db="EMBL/GenBank/DDBJ databases">
        <authorList>
            <person name="Yang C."/>
        </authorList>
    </citation>
    <scope>NUCLEOTIDE SEQUENCE</scope>
    <source>
        <strain evidence="4">Cx-624</strain>
    </source>
</reference>
<proteinExistence type="predicted"/>
<evidence type="ECO:0000256" key="2">
    <source>
        <dbReference type="SAM" id="SignalP"/>
    </source>
</evidence>
<reference evidence="7" key="2">
    <citation type="submission" date="2020-07" db="EMBL/GenBank/DDBJ databases">
        <title>Flavobacterium sp. xlx-214.</title>
        <authorList>
            <person name="Yang C."/>
        </authorList>
    </citation>
    <scope>NUCLEOTIDE SEQUENCE [LARGE SCALE GENOMIC DNA]</scope>
    <source>
        <strain evidence="7">CX-624</strain>
    </source>
</reference>
<feature type="chain" id="PRO_5044656240" evidence="2">
    <location>
        <begin position="21"/>
        <end position="463"/>
    </location>
</feature>
<dbReference type="AlphaFoldDB" id="A0A7D7LRH1"/>
<sequence>MNFRKLLFTLCLLAFGFVMGQNEFITVWKPANASTQNIAGNIVSTNTQIWFPGKGTNFNVYWEEIGFPAHNGTLNGITSTAHFQIDFGTPLNPNSAAATYEVKVSNGNGSFDAVKFYDHTFVSPNIGIPVLMSPLGDFEKILTVTQWGNINWTSMEAAFTDCFNLNVTATDIPDLTGVASTSLMFHNCLSLLANPTVNLWNTSSVTNMSYMFSQAGNFNQPLNNWNTAIVTNMDWMFHYLTQFNQPLSNWNVSNVTSMLHMFHLCTAFNQDLSNWNVTDVQNMTDLFAGATSFNQDLGDWNLQNLTTANNMLLNTGLSCANYDRTLYGWSNNPNTVNNLSIGNVAPLQYKDPLAIAARSHLTGVKGWTIMGDQPGGECESFLRTNETRNPASVQIYPVPAQEYLHIVTAHRIEKISILDTSGRLVYSADQDIRKIPVSHLSPGTYVIIIETISSKVTNKFIKK</sequence>
<evidence type="ECO:0000313" key="6">
    <source>
        <dbReference type="Proteomes" id="UP000515349"/>
    </source>
</evidence>
<protein>
    <submittedName>
        <fullName evidence="5">BspA family leucine-rich repeat surface protein</fullName>
    </submittedName>
</protein>
<dbReference type="NCBIfam" id="TIGR02167">
    <property type="entry name" value="Liste_lipo_26"/>
    <property type="match status" value="3"/>
</dbReference>
<accession>A0A7D7LRH1</accession>
<dbReference type="NCBIfam" id="TIGR04183">
    <property type="entry name" value="Por_Secre_tail"/>
    <property type="match status" value="1"/>
</dbReference>
<feature type="signal peptide" evidence="2">
    <location>
        <begin position="1"/>
        <end position="20"/>
    </location>
</feature>
<evidence type="ECO:0000313" key="4">
    <source>
        <dbReference type="EMBL" id="MBA5246496.1"/>
    </source>
</evidence>
<dbReference type="InterPro" id="IPR005046">
    <property type="entry name" value="DUF285"/>
</dbReference>
<dbReference type="InterPro" id="IPR026444">
    <property type="entry name" value="Secre_tail"/>
</dbReference>
<dbReference type="RefSeq" id="WP_181886576.1">
    <property type="nucleotide sequence ID" value="NZ_CP059472.1"/>
</dbReference>
<keyword evidence="7" id="KW-1185">Reference proteome</keyword>